<feature type="transmembrane region" description="Helical" evidence="1">
    <location>
        <begin position="322"/>
        <end position="347"/>
    </location>
</feature>
<keyword evidence="1" id="KW-1133">Transmembrane helix</keyword>
<reference evidence="3" key="1">
    <citation type="journal article" date="2022" name="Int. J. Syst. Evol. Microbiol.">
        <title>Anaeromyxobacter oryzae sp. nov., Anaeromyxobacter diazotrophicus sp. nov. and Anaeromyxobacter paludicola sp. nov., isolated from paddy soils.</title>
        <authorList>
            <person name="Itoh H."/>
            <person name="Xu Z."/>
            <person name="Mise K."/>
            <person name="Masuda Y."/>
            <person name="Ushijima N."/>
            <person name="Hayakawa C."/>
            <person name="Shiratori Y."/>
            <person name="Senoo K."/>
        </authorList>
    </citation>
    <scope>NUCLEOTIDE SEQUENCE [LARGE SCALE GENOMIC DNA]</scope>
    <source>
        <strain evidence="3">Red232</strain>
    </source>
</reference>
<sequence length="417" mass="45311">MRATVAPMLAKVKTALTAIYRSLTRTGEEQSLHKVALAVVLLLDVFILVSIFDGLEVHTQQLASPSGRIPQLCREIVIERAWTPGGRLDRLAAAVASRRSLYRDPEEREPEAVPTCRRVLVPLDAIAAQGELGGLLEKRQGLTAELRDAETTLAREKGAYDTHLLESLAKPAAERPDVEAILATVQRRTAAIEEARARLVEIDARIGDSPQVTALWAALDAMGTGDAVALAAELRQLERWYPVKRLGMQLIFLLPLLAAFATWHAASARRGRGLQALVSSHLVVVASIPLLFRIADAVYEVLPKRLLKRLIELLVSLKLVALWHYLVIAASVAAALATVFAIQRWLFSRERLIERRIAKEQCQRCGKGLPPRARACPFCGYGQRRTCGSCGGPTPVHAPFCSECGAASTAGGLPGTG</sequence>
<keyword evidence="3" id="KW-1185">Reference proteome</keyword>
<evidence type="ECO:0000313" key="2">
    <source>
        <dbReference type="EMBL" id="BDG01489.1"/>
    </source>
</evidence>
<keyword evidence="1" id="KW-0812">Transmembrane</keyword>
<feature type="transmembrane region" description="Helical" evidence="1">
    <location>
        <begin position="246"/>
        <end position="266"/>
    </location>
</feature>
<dbReference type="EMBL" id="AP025591">
    <property type="protein sequence ID" value="BDG01489.1"/>
    <property type="molecule type" value="Genomic_DNA"/>
</dbReference>
<dbReference type="Proteomes" id="UP001162891">
    <property type="component" value="Chromosome"/>
</dbReference>
<evidence type="ECO:0008006" key="4">
    <source>
        <dbReference type="Google" id="ProtNLM"/>
    </source>
</evidence>
<gene>
    <name evidence="2" type="ORF">AMOR_04850</name>
</gene>
<proteinExistence type="predicted"/>
<feature type="transmembrane region" description="Helical" evidence="1">
    <location>
        <begin position="278"/>
        <end position="302"/>
    </location>
</feature>
<organism evidence="2 3">
    <name type="scientific">Anaeromyxobacter oryzae</name>
    <dbReference type="NCBI Taxonomy" id="2918170"/>
    <lineage>
        <taxon>Bacteria</taxon>
        <taxon>Pseudomonadati</taxon>
        <taxon>Myxococcota</taxon>
        <taxon>Myxococcia</taxon>
        <taxon>Myxococcales</taxon>
        <taxon>Cystobacterineae</taxon>
        <taxon>Anaeromyxobacteraceae</taxon>
        <taxon>Anaeromyxobacter</taxon>
    </lineage>
</organism>
<protein>
    <recommendedName>
        <fullName evidence="4">DZANK-type domain-containing protein</fullName>
    </recommendedName>
</protein>
<evidence type="ECO:0000256" key="1">
    <source>
        <dbReference type="SAM" id="Phobius"/>
    </source>
</evidence>
<evidence type="ECO:0000313" key="3">
    <source>
        <dbReference type="Proteomes" id="UP001162891"/>
    </source>
</evidence>
<keyword evidence="1" id="KW-0472">Membrane</keyword>
<name>A0ABN6MKF5_9BACT</name>
<accession>A0ABN6MKF5</accession>